<dbReference type="EMBL" id="HACG01023291">
    <property type="protein sequence ID" value="CEK70156.1"/>
    <property type="molecule type" value="Transcribed_RNA"/>
</dbReference>
<organism evidence="2">
    <name type="scientific">Arion vulgaris</name>
    <dbReference type="NCBI Taxonomy" id="1028688"/>
    <lineage>
        <taxon>Eukaryota</taxon>
        <taxon>Metazoa</taxon>
        <taxon>Spiralia</taxon>
        <taxon>Lophotrochozoa</taxon>
        <taxon>Mollusca</taxon>
        <taxon>Gastropoda</taxon>
        <taxon>Heterobranchia</taxon>
        <taxon>Euthyneura</taxon>
        <taxon>Panpulmonata</taxon>
        <taxon>Eupulmonata</taxon>
        <taxon>Stylommatophora</taxon>
        <taxon>Helicina</taxon>
        <taxon>Arionoidea</taxon>
        <taxon>Arionidae</taxon>
        <taxon>Arion</taxon>
    </lineage>
</organism>
<feature type="non-terminal residue" evidence="2">
    <location>
        <position position="1"/>
    </location>
</feature>
<sequence length="50" mass="5659">IKMFQSLEKSQPKLVYAHAGHSDTNREEDSIVGSTSRSLVTESCKDEYKK</sequence>
<feature type="compositionally biased region" description="Basic and acidic residues" evidence="1">
    <location>
        <begin position="20"/>
        <end position="29"/>
    </location>
</feature>
<protein>
    <submittedName>
        <fullName evidence="2">Uncharacterized protein</fullName>
    </submittedName>
</protein>
<reference evidence="2" key="1">
    <citation type="submission" date="2014-12" db="EMBL/GenBank/DDBJ databases">
        <title>Insight into the proteome of Arion vulgaris.</title>
        <authorList>
            <person name="Aradska J."/>
            <person name="Bulat T."/>
            <person name="Smidak R."/>
            <person name="Sarate P."/>
            <person name="Gangsoo J."/>
            <person name="Sialana F."/>
            <person name="Bilban M."/>
            <person name="Lubec G."/>
        </authorList>
    </citation>
    <scope>NUCLEOTIDE SEQUENCE</scope>
    <source>
        <tissue evidence="2">Skin</tissue>
    </source>
</reference>
<gene>
    <name evidence="2" type="primary">ORF73057</name>
</gene>
<dbReference type="AlphaFoldDB" id="A0A0B6ZQN8"/>
<evidence type="ECO:0000256" key="1">
    <source>
        <dbReference type="SAM" id="MobiDB-lite"/>
    </source>
</evidence>
<feature type="region of interest" description="Disordered" evidence="1">
    <location>
        <begin position="1"/>
        <end position="37"/>
    </location>
</feature>
<accession>A0A0B6ZQN8</accession>
<proteinExistence type="predicted"/>
<name>A0A0B6ZQN8_9EUPU</name>
<evidence type="ECO:0000313" key="2">
    <source>
        <dbReference type="EMBL" id="CEK70156.1"/>
    </source>
</evidence>